<dbReference type="PROSITE" id="PS50206">
    <property type="entry name" value="RHODANESE_3"/>
    <property type="match status" value="1"/>
</dbReference>
<sequence length="511" mass="56966">MAEYNTLNVFKGPDAVVNYLHPDFSPPVPLVEIPAKLNPFRADNVRIFAKMLTALPAQNVKMLPALNMLLHQPDAAFKSIVEASSGSTALSLSIISRAMLGNEDVCAYVTNKKHPDSLRLLRFFGLKVALYGGLQQQDPDDPRGIMERLRKLVKKDDTLCYLGQYDNDFNWRSHCRWTGPQILQQLPEIDVLATTVGTGGCITGTGLYLKSQKGDVTVVGVFNEWGDPTPGPRHFPGFESSQFPWRETIDVFETVKSKDSYEMSMRLSREGIICGPSSGEALVGLLNFLQSKKNAGKLHELANKDTGEISCVFIACDNPVQYLDGYFSKLEESKFPPILNHILLQCDQDKYDERWELTPEGTLLAQKLGASDPLRVCRRRCGKNLACSAASQRSHSLVLDLRQVGDFRKEHIRFSISSPLKDLGPQTGDIYSDPEAVFLFWSALKSKIEAEKERLGSSRTILVLCYEGETSRLATSMLRGRGYEAFSVHGGFRALRVAMKRKKVKKCAGTF</sequence>
<dbReference type="InterPro" id="IPR050214">
    <property type="entry name" value="Cys_Synth/Cystath_Beta-Synth"/>
</dbReference>
<comment type="caution">
    <text evidence="2">The sequence shown here is derived from an EMBL/GenBank/DDBJ whole genome shotgun (WGS) entry which is preliminary data.</text>
</comment>
<dbReference type="Pfam" id="PF00581">
    <property type="entry name" value="Rhodanese"/>
    <property type="match status" value="1"/>
</dbReference>
<dbReference type="InterPro" id="IPR036052">
    <property type="entry name" value="TrpB-like_PALP_sf"/>
</dbReference>
<dbReference type="Gene3D" id="3.40.250.10">
    <property type="entry name" value="Rhodanese-like domain"/>
    <property type="match status" value="1"/>
</dbReference>
<evidence type="ECO:0000313" key="2">
    <source>
        <dbReference type="EMBL" id="KAF2257922.1"/>
    </source>
</evidence>
<reference evidence="3" key="1">
    <citation type="journal article" date="2020" name="Stud. Mycol.">
        <title>101 Dothideomycetes genomes: A test case for predicting lifestyles and emergence of pathogens.</title>
        <authorList>
            <person name="Haridas S."/>
            <person name="Albert R."/>
            <person name="Binder M."/>
            <person name="Bloem J."/>
            <person name="LaButti K."/>
            <person name="Salamov A."/>
            <person name="Andreopoulos B."/>
            <person name="Baker S."/>
            <person name="Barry K."/>
            <person name="Bills G."/>
            <person name="Bluhm B."/>
            <person name="Cannon C."/>
            <person name="Castanera R."/>
            <person name="Culley D."/>
            <person name="Daum C."/>
            <person name="Ezra D."/>
            <person name="Gonzalez J."/>
            <person name="Henrissat B."/>
            <person name="Kuo A."/>
            <person name="Liang C."/>
            <person name="Lipzen A."/>
            <person name="Lutzoni F."/>
            <person name="Magnuson J."/>
            <person name="Mondo S."/>
            <person name="Nolan M."/>
            <person name="Ohm R."/>
            <person name="Pangilinan J."/>
            <person name="Park H.-J."/>
            <person name="Ramirez L."/>
            <person name="Alfaro M."/>
            <person name="Sun H."/>
            <person name="Tritt A."/>
            <person name="Yoshinaga Y."/>
            <person name="Zwiers L.-H."/>
            <person name="Turgeon B."/>
            <person name="Goodwin S."/>
            <person name="Spatafora J."/>
            <person name="Crous P."/>
            <person name="Grigoriev I."/>
        </authorList>
    </citation>
    <scope>NUCLEOTIDE SEQUENCE [LARGE SCALE GENOMIC DNA]</scope>
    <source>
        <strain evidence="3">CBS 304.66</strain>
    </source>
</reference>
<proteinExistence type="predicted"/>
<accession>A0A9P4MX71</accession>
<dbReference type="Gene3D" id="3.40.50.1100">
    <property type="match status" value="2"/>
</dbReference>
<dbReference type="CDD" id="cd00158">
    <property type="entry name" value="RHOD"/>
    <property type="match status" value="1"/>
</dbReference>
<dbReference type="OrthoDB" id="10259545at2759"/>
<dbReference type="InterPro" id="IPR001763">
    <property type="entry name" value="Rhodanese-like_dom"/>
</dbReference>
<dbReference type="Pfam" id="PF00291">
    <property type="entry name" value="PALP"/>
    <property type="match status" value="1"/>
</dbReference>
<dbReference type="SUPFAM" id="SSF52821">
    <property type="entry name" value="Rhodanese/Cell cycle control phosphatase"/>
    <property type="match status" value="1"/>
</dbReference>
<evidence type="ECO:0000259" key="1">
    <source>
        <dbReference type="PROSITE" id="PS50206"/>
    </source>
</evidence>
<dbReference type="InterPro" id="IPR001926">
    <property type="entry name" value="TrpB-like_PALP"/>
</dbReference>
<dbReference type="PANTHER" id="PTHR10314">
    <property type="entry name" value="CYSTATHIONINE BETA-SYNTHASE"/>
    <property type="match status" value="1"/>
</dbReference>
<dbReference type="SUPFAM" id="SSF53686">
    <property type="entry name" value="Tryptophan synthase beta subunit-like PLP-dependent enzymes"/>
    <property type="match status" value="1"/>
</dbReference>
<protein>
    <submittedName>
        <fullName evidence="2">Tryptophan synthase beta subunit-like PLP-dependent enzyme</fullName>
    </submittedName>
</protein>
<organism evidence="2 3">
    <name type="scientific">Lojkania enalia</name>
    <dbReference type="NCBI Taxonomy" id="147567"/>
    <lineage>
        <taxon>Eukaryota</taxon>
        <taxon>Fungi</taxon>
        <taxon>Dikarya</taxon>
        <taxon>Ascomycota</taxon>
        <taxon>Pezizomycotina</taxon>
        <taxon>Dothideomycetes</taxon>
        <taxon>Pleosporomycetidae</taxon>
        <taxon>Pleosporales</taxon>
        <taxon>Pleosporales incertae sedis</taxon>
        <taxon>Lojkania</taxon>
    </lineage>
</organism>
<dbReference type="EMBL" id="ML986815">
    <property type="protein sequence ID" value="KAF2257922.1"/>
    <property type="molecule type" value="Genomic_DNA"/>
</dbReference>
<evidence type="ECO:0000313" key="3">
    <source>
        <dbReference type="Proteomes" id="UP000800093"/>
    </source>
</evidence>
<feature type="domain" description="Rhodanese" evidence="1">
    <location>
        <begin position="392"/>
        <end position="504"/>
    </location>
</feature>
<dbReference type="AlphaFoldDB" id="A0A9P4MX71"/>
<keyword evidence="3" id="KW-1185">Reference proteome</keyword>
<dbReference type="InterPro" id="IPR036873">
    <property type="entry name" value="Rhodanese-like_dom_sf"/>
</dbReference>
<dbReference type="Proteomes" id="UP000800093">
    <property type="component" value="Unassembled WGS sequence"/>
</dbReference>
<gene>
    <name evidence="2" type="ORF">CC78DRAFT_622233</name>
</gene>
<name>A0A9P4MX71_9PLEO</name>